<name>A0A1Y2I9F8_TRAC3</name>
<protein>
    <submittedName>
        <fullName evidence="1">Uncharacterized protein</fullName>
    </submittedName>
</protein>
<dbReference type="AlphaFoldDB" id="A0A1Y2I9F8"/>
<dbReference type="STRING" id="1353009.A0A1Y2I9F8"/>
<accession>A0A1Y2I9F8</accession>
<feature type="non-terminal residue" evidence="1">
    <location>
        <position position="191"/>
    </location>
</feature>
<sequence length="191" mass="21878">MSQPYRLPARGAAGAPHFDPVHPHSLLDFFEDLEYMLEEAAVVDEQKRKEHAIRYAPGEHKLLWRSFPSHAEDQSYDTFKKEVIKEYLGDDGKRLYSLGDLKILVADAARAGFRSSSEFKAYSRNFRIVADYLVKHGVLRDDERDRLFLKGIPSALSERILGRLRIKCPDVLAPRQPYTVAQVTEATEFVL</sequence>
<dbReference type="EMBL" id="KZ084178">
    <property type="protein sequence ID" value="OSC96521.1"/>
    <property type="molecule type" value="Genomic_DNA"/>
</dbReference>
<organism evidence="1 2">
    <name type="scientific">Trametes coccinea (strain BRFM310)</name>
    <name type="common">Pycnoporus coccineus</name>
    <dbReference type="NCBI Taxonomy" id="1353009"/>
    <lineage>
        <taxon>Eukaryota</taxon>
        <taxon>Fungi</taxon>
        <taxon>Dikarya</taxon>
        <taxon>Basidiomycota</taxon>
        <taxon>Agaricomycotina</taxon>
        <taxon>Agaricomycetes</taxon>
        <taxon>Polyporales</taxon>
        <taxon>Polyporaceae</taxon>
        <taxon>Trametes</taxon>
    </lineage>
</organism>
<evidence type="ECO:0000313" key="1">
    <source>
        <dbReference type="EMBL" id="OSC96521.1"/>
    </source>
</evidence>
<dbReference type="Proteomes" id="UP000193067">
    <property type="component" value="Unassembled WGS sequence"/>
</dbReference>
<evidence type="ECO:0000313" key="2">
    <source>
        <dbReference type="Proteomes" id="UP000193067"/>
    </source>
</evidence>
<gene>
    <name evidence="1" type="ORF">PYCCODRAFT_1379047</name>
</gene>
<reference evidence="1 2" key="1">
    <citation type="journal article" date="2015" name="Biotechnol. Biofuels">
        <title>Enhanced degradation of softwood versus hardwood by the white-rot fungus Pycnoporus coccineus.</title>
        <authorList>
            <person name="Couturier M."/>
            <person name="Navarro D."/>
            <person name="Chevret D."/>
            <person name="Henrissat B."/>
            <person name="Piumi F."/>
            <person name="Ruiz-Duenas F.J."/>
            <person name="Martinez A.T."/>
            <person name="Grigoriev I.V."/>
            <person name="Riley R."/>
            <person name="Lipzen A."/>
            <person name="Berrin J.G."/>
            <person name="Master E.R."/>
            <person name="Rosso M.N."/>
        </authorList>
    </citation>
    <scope>NUCLEOTIDE SEQUENCE [LARGE SCALE GENOMIC DNA]</scope>
    <source>
        <strain evidence="1 2">BRFM310</strain>
    </source>
</reference>
<dbReference type="OrthoDB" id="2801388at2759"/>
<keyword evidence="2" id="KW-1185">Reference proteome</keyword>
<proteinExistence type="predicted"/>